<accession>A0A7J6SXS4</accession>
<sequence>LVMGEGRVLATSPSPVSVGGGMVQPSSPAHDEDAQRTLSPIESSPAALEERGSPTEELPNGPIIVIPCLFQQPQQQSSKRVGFTFEEYEREAENVLKGIFSTAEKIINGEERSFGEGLDEALLPVAEEIKAL</sequence>
<dbReference type="AlphaFoldDB" id="A0A7J6SXS4"/>
<evidence type="ECO:0000313" key="2">
    <source>
        <dbReference type="EMBL" id="KAF4737575.1"/>
    </source>
</evidence>
<evidence type="ECO:0000313" key="3">
    <source>
        <dbReference type="Proteomes" id="UP000574390"/>
    </source>
</evidence>
<reference evidence="2 3" key="1">
    <citation type="submission" date="2020-04" db="EMBL/GenBank/DDBJ databases">
        <title>Perkinsus olseni comparative genomics.</title>
        <authorList>
            <person name="Bogema D.R."/>
        </authorList>
    </citation>
    <scope>NUCLEOTIDE SEQUENCE [LARGE SCALE GENOMIC DNA]</scope>
    <source>
        <strain evidence="2">ATCC PRA-205</strain>
    </source>
</reference>
<feature type="non-terminal residue" evidence="2">
    <location>
        <position position="132"/>
    </location>
</feature>
<dbReference type="EMBL" id="JABANM010011516">
    <property type="protein sequence ID" value="KAF4737575.1"/>
    <property type="molecule type" value="Genomic_DNA"/>
</dbReference>
<feature type="region of interest" description="Disordered" evidence="1">
    <location>
        <begin position="1"/>
        <end position="59"/>
    </location>
</feature>
<dbReference type="Proteomes" id="UP000574390">
    <property type="component" value="Unassembled WGS sequence"/>
</dbReference>
<protein>
    <submittedName>
        <fullName evidence="2">Uncharacterized protein</fullName>
    </submittedName>
</protein>
<evidence type="ECO:0000256" key="1">
    <source>
        <dbReference type="SAM" id="MobiDB-lite"/>
    </source>
</evidence>
<gene>
    <name evidence="2" type="ORF">FOZ62_008545</name>
</gene>
<name>A0A7J6SXS4_PEROL</name>
<proteinExistence type="predicted"/>
<comment type="caution">
    <text evidence="2">The sequence shown here is derived from an EMBL/GenBank/DDBJ whole genome shotgun (WGS) entry which is preliminary data.</text>
</comment>
<organism evidence="2 3">
    <name type="scientific">Perkinsus olseni</name>
    <name type="common">Perkinsus atlanticus</name>
    <dbReference type="NCBI Taxonomy" id="32597"/>
    <lineage>
        <taxon>Eukaryota</taxon>
        <taxon>Sar</taxon>
        <taxon>Alveolata</taxon>
        <taxon>Perkinsozoa</taxon>
        <taxon>Perkinsea</taxon>
        <taxon>Perkinsida</taxon>
        <taxon>Perkinsidae</taxon>
        <taxon>Perkinsus</taxon>
    </lineage>
</organism>